<reference evidence="1 2" key="1">
    <citation type="journal article" date="2019" name="Nat. Ecol. Evol.">
        <title>Megaphylogeny resolves global patterns of mushroom evolution.</title>
        <authorList>
            <person name="Varga T."/>
            <person name="Krizsan K."/>
            <person name="Foldi C."/>
            <person name="Dima B."/>
            <person name="Sanchez-Garcia M."/>
            <person name="Sanchez-Ramirez S."/>
            <person name="Szollosi G.J."/>
            <person name="Szarkandi J.G."/>
            <person name="Papp V."/>
            <person name="Albert L."/>
            <person name="Andreopoulos W."/>
            <person name="Angelini C."/>
            <person name="Antonin V."/>
            <person name="Barry K.W."/>
            <person name="Bougher N.L."/>
            <person name="Buchanan P."/>
            <person name="Buyck B."/>
            <person name="Bense V."/>
            <person name="Catcheside P."/>
            <person name="Chovatia M."/>
            <person name="Cooper J."/>
            <person name="Damon W."/>
            <person name="Desjardin D."/>
            <person name="Finy P."/>
            <person name="Geml J."/>
            <person name="Haridas S."/>
            <person name="Hughes K."/>
            <person name="Justo A."/>
            <person name="Karasinski D."/>
            <person name="Kautmanova I."/>
            <person name="Kiss B."/>
            <person name="Kocsube S."/>
            <person name="Kotiranta H."/>
            <person name="LaButti K.M."/>
            <person name="Lechner B.E."/>
            <person name="Liimatainen K."/>
            <person name="Lipzen A."/>
            <person name="Lukacs Z."/>
            <person name="Mihaltcheva S."/>
            <person name="Morgado L.N."/>
            <person name="Niskanen T."/>
            <person name="Noordeloos M.E."/>
            <person name="Ohm R.A."/>
            <person name="Ortiz-Santana B."/>
            <person name="Ovrebo C."/>
            <person name="Racz N."/>
            <person name="Riley R."/>
            <person name="Savchenko A."/>
            <person name="Shiryaev A."/>
            <person name="Soop K."/>
            <person name="Spirin V."/>
            <person name="Szebenyi C."/>
            <person name="Tomsovsky M."/>
            <person name="Tulloss R.E."/>
            <person name="Uehling J."/>
            <person name="Grigoriev I.V."/>
            <person name="Vagvolgyi C."/>
            <person name="Papp T."/>
            <person name="Martin F.M."/>
            <person name="Miettinen O."/>
            <person name="Hibbett D.S."/>
            <person name="Nagy L.G."/>
        </authorList>
    </citation>
    <scope>NUCLEOTIDE SEQUENCE [LARGE SCALE GENOMIC DNA]</scope>
    <source>
        <strain evidence="1 2">NL-1719</strain>
    </source>
</reference>
<name>A0ACD3AFT4_9AGAR</name>
<sequence>SNLSSWLDNCNADSVRWITGWPGTGKTTFARTMAERWEREGRLAASFFFSR</sequence>
<evidence type="ECO:0000313" key="1">
    <source>
        <dbReference type="EMBL" id="TFK64600.1"/>
    </source>
</evidence>
<gene>
    <name evidence="1" type="ORF">BDN72DRAFT_721608</name>
</gene>
<proteinExistence type="predicted"/>
<dbReference type="Proteomes" id="UP000308600">
    <property type="component" value="Unassembled WGS sequence"/>
</dbReference>
<feature type="non-terminal residue" evidence="1">
    <location>
        <position position="1"/>
    </location>
</feature>
<evidence type="ECO:0000313" key="2">
    <source>
        <dbReference type="Proteomes" id="UP000308600"/>
    </source>
</evidence>
<organism evidence="1 2">
    <name type="scientific">Pluteus cervinus</name>
    <dbReference type="NCBI Taxonomy" id="181527"/>
    <lineage>
        <taxon>Eukaryota</taxon>
        <taxon>Fungi</taxon>
        <taxon>Dikarya</taxon>
        <taxon>Basidiomycota</taxon>
        <taxon>Agaricomycotina</taxon>
        <taxon>Agaricomycetes</taxon>
        <taxon>Agaricomycetidae</taxon>
        <taxon>Agaricales</taxon>
        <taxon>Pluteineae</taxon>
        <taxon>Pluteaceae</taxon>
        <taxon>Pluteus</taxon>
    </lineage>
</organism>
<feature type="non-terminal residue" evidence="1">
    <location>
        <position position="51"/>
    </location>
</feature>
<accession>A0ACD3AFT4</accession>
<dbReference type="EMBL" id="ML208468">
    <property type="protein sequence ID" value="TFK64600.1"/>
    <property type="molecule type" value="Genomic_DNA"/>
</dbReference>
<keyword evidence="2" id="KW-1185">Reference proteome</keyword>
<protein>
    <submittedName>
        <fullName evidence="1">Uncharacterized protein</fullName>
    </submittedName>
</protein>